<dbReference type="PROSITE" id="PS50141">
    <property type="entry name" value="A_DEAMIN_EDITASE"/>
    <property type="match status" value="1"/>
</dbReference>
<dbReference type="PANTHER" id="PTHR47803:SF1">
    <property type="entry name" value="TRNA-SPECIFIC ADENOSINE DEAMINASE 1"/>
    <property type="match status" value="1"/>
</dbReference>
<dbReference type="VEuPathDB" id="FungiDB:FOMG_11240"/>
<evidence type="ECO:0000313" key="3">
    <source>
        <dbReference type="Proteomes" id="UP000285860"/>
    </source>
</evidence>
<proteinExistence type="predicted"/>
<dbReference type="InterPro" id="IPR002466">
    <property type="entry name" value="A_deamin"/>
</dbReference>
<gene>
    <name evidence="2" type="ORF">BFJ68_g2827</name>
</gene>
<dbReference type="PANTHER" id="PTHR47803">
    <property type="entry name" value="TRNA-SPECIFIC ADENOSINE DEAMINASE 1"/>
    <property type="match status" value="1"/>
</dbReference>
<evidence type="ECO:0000313" key="2">
    <source>
        <dbReference type="EMBL" id="RKL20828.1"/>
    </source>
</evidence>
<evidence type="ECO:0000259" key="1">
    <source>
        <dbReference type="PROSITE" id="PS50141"/>
    </source>
</evidence>
<dbReference type="GO" id="GO:0003723">
    <property type="term" value="F:RNA binding"/>
    <property type="evidence" value="ECO:0007669"/>
    <property type="project" value="InterPro"/>
</dbReference>
<reference evidence="2 3" key="1">
    <citation type="journal article" date="2018" name="Sci. Rep.">
        <title>Characterisation of pathogen-specific regions and novel effector candidates in Fusarium oxysporum f. sp. cepae.</title>
        <authorList>
            <person name="Armitage A.D."/>
            <person name="Taylor A."/>
            <person name="Sobczyk M.K."/>
            <person name="Baxter L."/>
            <person name="Greenfield B.P."/>
            <person name="Bates H.J."/>
            <person name="Wilson F."/>
            <person name="Jackson A.C."/>
            <person name="Ott S."/>
            <person name="Harrison R.J."/>
            <person name="Clarkson J.P."/>
        </authorList>
    </citation>
    <scope>NUCLEOTIDE SEQUENCE [LARGE SCALE GENOMIC DNA]</scope>
    <source>
        <strain evidence="2 3">Fo_A28</strain>
    </source>
</reference>
<accession>A0A420RV16</accession>
<protein>
    <recommendedName>
        <fullName evidence="1">A to I editase domain-containing protein</fullName>
    </recommendedName>
</protein>
<sequence>MTSQADLVAQAVLQQFYKLPSKRKPAVRDNGVHEWVPLSGIVAEKDGILTCLALATGMKCLPASKISQSNGVGIHDWHAEVLAMRTFNRFLLDECENILEKDDESSIIQRKMSTSNLNGTPLQLFEIKDGVKLHMYCSEAPYAKPGGDAQISLLGRACFSRTGIVRRKPARGDAPPTLSKSCSDKLALKQCASLLSAITSIFIDPTNAYISSIILPRSQYSDLACRRAFSAEGRMNLMAGKKWLGGYSFREFSVATTGLEFEFSKRSVQTRADKISASNLAATWSRSGFEENIIGGVIQGRKAFKTDGASQVSKRCMWEAANDLASRIGGASSSTAICPGGETYRHLKQGQLMAHRRQVKDEAREMALSGWIRNDGGSDFQLEKRSNH</sequence>
<dbReference type="VEuPathDB" id="FungiDB:FOC1_g10014887"/>
<dbReference type="VEuPathDB" id="FungiDB:FOIG_02121"/>
<dbReference type="Pfam" id="PF02137">
    <property type="entry name" value="A_deamin"/>
    <property type="match status" value="2"/>
</dbReference>
<dbReference type="AlphaFoldDB" id="A0A420RV16"/>
<dbReference type="InterPro" id="IPR042935">
    <property type="entry name" value="Tad1"/>
</dbReference>
<comment type="caution">
    <text evidence="2">The sequence shown here is derived from an EMBL/GenBank/DDBJ whole genome shotgun (WGS) entry which is preliminary data.</text>
</comment>
<dbReference type="Proteomes" id="UP000285860">
    <property type="component" value="Unassembled WGS sequence"/>
</dbReference>
<dbReference type="SMART" id="SM00552">
    <property type="entry name" value="ADEAMc"/>
    <property type="match status" value="1"/>
</dbReference>
<dbReference type="VEuPathDB" id="FungiDB:FOZG_08959"/>
<feature type="domain" description="A to I editase" evidence="1">
    <location>
        <begin position="53"/>
        <end position="348"/>
    </location>
</feature>
<dbReference type="EMBL" id="MRCY01000008">
    <property type="protein sequence ID" value="RKL20828.1"/>
    <property type="molecule type" value="Genomic_DNA"/>
</dbReference>
<name>A0A420RV16_FUSOX</name>
<dbReference type="GO" id="GO:0043829">
    <property type="term" value="F:tRNA-specific adenosine-37 deaminase activity"/>
    <property type="evidence" value="ECO:0007669"/>
    <property type="project" value="TreeGrafter"/>
</dbReference>
<dbReference type="GO" id="GO:0002100">
    <property type="term" value="P:tRNA wobble adenosine to inosine editing"/>
    <property type="evidence" value="ECO:0007669"/>
    <property type="project" value="InterPro"/>
</dbReference>
<organism evidence="2 3">
    <name type="scientific">Fusarium oxysporum</name>
    <name type="common">Fusarium vascular wilt</name>
    <dbReference type="NCBI Taxonomy" id="5507"/>
    <lineage>
        <taxon>Eukaryota</taxon>
        <taxon>Fungi</taxon>
        <taxon>Dikarya</taxon>
        <taxon>Ascomycota</taxon>
        <taxon>Pezizomycotina</taxon>
        <taxon>Sordariomycetes</taxon>
        <taxon>Hypocreomycetidae</taxon>
        <taxon>Hypocreales</taxon>
        <taxon>Nectriaceae</taxon>
        <taxon>Fusarium</taxon>
        <taxon>Fusarium oxysporum species complex</taxon>
    </lineage>
</organism>
<dbReference type="VEuPathDB" id="FungiDB:FOXG_03125"/>